<name>A0ABP9RFV4_9ACTN</name>
<keyword evidence="2" id="KW-1185">Reference proteome</keyword>
<organism evidence="1 2">
    <name type="scientific">Rugosimonospora acidiphila</name>
    <dbReference type="NCBI Taxonomy" id="556531"/>
    <lineage>
        <taxon>Bacteria</taxon>
        <taxon>Bacillati</taxon>
        <taxon>Actinomycetota</taxon>
        <taxon>Actinomycetes</taxon>
        <taxon>Micromonosporales</taxon>
        <taxon>Micromonosporaceae</taxon>
        <taxon>Rugosimonospora</taxon>
    </lineage>
</organism>
<reference evidence="2" key="1">
    <citation type="journal article" date="2019" name="Int. J. Syst. Evol. Microbiol.">
        <title>The Global Catalogue of Microorganisms (GCM) 10K type strain sequencing project: providing services to taxonomists for standard genome sequencing and annotation.</title>
        <authorList>
            <consortium name="The Broad Institute Genomics Platform"/>
            <consortium name="The Broad Institute Genome Sequencing Center for Infectious Disease"/>
            <person name="Wu L."/>
            <person name="Ma J."/>
        </authorList>
    </citation>
    <scope>NUCLEOTIDE SEQUENCE [LARGE SCALE GENOMIC DNA]</scope>
    <source>
        <strain evidence="2">JCM 18304</strain>
    </source>
</reference>
<sequence>MRIVAHPEDSADRRFAELRRLGDRERNLAKDLAETRDAIARLVTQLLPAHALAGRIEPVAARVGVRGGWVEQPRRGKLWLR</sequence>
<proteinExistence type="predicted"/>
<accession>A0ABP9RFV4</accession>
<comment type="caution">
    <text evidence="1">The sequence shown here is derived from an EMBL/GenBank/DDBJ whole genome shotgun (WGS) entry which is preliminary data.</text>
</comment>
<protein>
    <submittedName>
        <fullName evidence="1">Uncharacterized protein</fullName>
    </submittedName>
</protein>
<evidence type="ECO:0000313" key="2">
    <source>
        <dbReference type="Proteomes" id="UP001501570"/>
    </source>
</evidence>
<evidence type="ECO:0000313" key="1">
    <source>
        <dbReference type="EMBL" id="GAA5176979.1"/>
    </source>
</evidence>
<dbReference type="EMBL" id="BAABJQ010000001">
    <property type="protein sequence ID" value="GAA5176979.1"/>
    <property type="molecule type" value="Genomic_DNA"/>
</dbReference>
<dbReference type="Proteomes" id="UP001501570">
    <property type="component" value="Unassembled WGS sequence"/>
</dbReference>
<gene>
    <name evidence="1" type="ORF">GCM10023322_00480</name>
</gene>